<proteinExistence type="predicted"/>
<reference evidence="4" key="2">
    <citation type="journal article" date="2022" name="Microbiol. Resour. Announc.">
        <title>Metagenome Sequencing to Explore Phylogenomics of Terrestrial Cyanobacteria.</title>
        <authorList>
            <person name="Ward R.D."/>
            <person name="Stajich J.E."/>
            <person name="Johansen J.R."/>
            <person name="Huntemann M."/>
            <person name="Clum A."/>
            <person name="Foster B."/>
            <person name="Foster B."/>
            <person name="Roux S."/>
            <person name="Palaniappan K."/>
            <person name="Varghese N."/>
            <person name="Mukherjee S."/>
            <person name="Reddy T.B.K."/>
            <person name="Daum C."/>
            <person name="Copeland A."/>
            <person name="Chen I.A."/>
            <person name="Ivanova N.N."/>
            <person name="Kyrpides N.C."/>
            <person name="Shapiro N."/>
            <person name="Eloe-Fadrosh E.A."/>
            <person name="Pietrasiak N."/>
        </authorList>
    </citation>
    <scope>NUCLEOTIDE SEQUENCE</scope>
    <source>
        <strain evidence="4">CPER-KK1</strain>
    </source>
</reference>
<sequence length="646" mass="73414">MTKTMSAYVAFQGGGALGMAHLGAWQEVSQKFHIIGTAGTSAGSIVAAFCAAEYTPGHAIDTFSQLNWSKYVNRQRFWKLVLKRDAYSDGKRFHQWLRGKLGANVGQPQDITFAELYKSKNIYLAIVACDLNSKSGDPVVFDKDKEPHTTVSFAVRASISIPGFFKPMSRRDRTQELVDGGVLLNFPVELLHSQSQEANCALVGVRFKQSLEYLESPKALEALKGTIDLMTRRGGLPPDNIAQDPNYINIEIDVSGFNFLKFDLANDQKAELVRRGAEAAKLALAKYEARIGQQVSAPQPIIIPDNPRFNELERPIHGDSAVYVKREPDESRCYQEILQPGALLRIKAPSQMGKTLLMSRILEHAAKQDYRTVALNLRDAMPEDFTNLAQFLKWFCTSVAVMLGLAHPVDEHWSRSLGNSKIKCRTYFEKYLLTENRVLVLALDEVDRLFRNEKIAGEFLGMLRTWHEDSKTRQLWTQLRLIVLHTEVYTELDINQSPFNAGTEIKLTDLSQKQVQNLAQQYRLDWDNDKVKQLMNMVGGHPYLVNKALEQVAQRDMTLEQLLETASNDAGIYRDYLRRHLKKLQQHPKLVRVLKEVVKAEAPVEFNSELNPDIAVKLDDLGLVKLQSNTAMPRYELYRHYFRTRL</sequence>
<feature type="active site" description="Nucleophile" evidence="2">
    <location>
        <position position="41"/>
    </location>
</feature>
<dbReference type="Pfam" id="PF14516">
    <property type="entry name" value="AAA_35"/>
    <property type="match status" value="1"/>
</dbReference>
<dbReference type="InterPro" id="IPR002641">
    <property type="entry name" value="PNPLA_dom"/>
</dbReference>
<dbReference type="InterPro" id="IPR052580">
    <property type="entry name" value="Lipid_Hydrolase"/>
</dbReference>
<dbReference type="PANTHER" id="PTHR46394">
    <property type="entry name" value="ANNEXIN"/>
    <property type="match status" value="1"/>
</dbReference>
<feature type="short sequence motif" description="DGA/G" evidence="2">
    <location>
        <begin position="179"/>
        <end position="181"/>
    </location>
</feature>
<keyword evidence="2" id="KW-0378">Hydrolase</keyword>
<dbReference type="SUPFAM" id="SSF52540">
    <property type="entry name" value="P-loop containing nucleoside triphosphate hydrolases"/>
    <property type="match status" value="1"/>
</dbReference>
<dbReference type="GO" id="GO:0016787">
    <property type="term" value="F:hydrolase activity"/>
    <property type="evidence" value="ECO:0007669"/>
    <property type="project" value="UniProtKB-UniRule"/>
</dbReference>
<dbReference type="SUPFAM" id="SSF52151">
    <property type="entry name" value="FabD/lysophospholipase-like"/>
    <property type="match status" value="1"/>
</dbReference>
<dbReference type="Proteomes" id="UP000753908">
    <property type="component" value="Unassembled WGS sequence"/>
</dbReference>
<dbReference type="EMBL" id="JAHHIF010000087">
    <property type="protein sequence ID" value="MBW4549224.1"/>
    <property type="molecule type" value="Genomic_DNA"/>
</dbReference>
<evidence type="ECO:0000256" key="2">
    <source>
        <dbReference type="PROSITE-ProRule" id="PRU01161"/>
    </source>
</evidence>
<gene>
    <name evidence="4" type="ORF">KME25_33185</name>
</gene>
<dbReference type="PANTHER" id="PTHR46394:SF1">
    <property type="entry name" value="PNPLA DOMAIN-CONTAINING PROTEIN"/>
    <property type="match status" value="1"/>
</dbReference>
<dbReference type="Pfam" id="PF01734">
    <property type="entry name" value="Patatin"/>
    <property type="match status" value="1"/>
</dbReference>
<evidence type="ECO:0000256" key="1">
    <source>
        <dbReference type="ARBA" id="ARBA00023098"/>
    </source>
</evidence>
<organism evidence="4 5">
    <name type="scientific">Symplocastrum torsivum CPER-KK1</name>
    <dbReference type="NCBI Taxonomy" id="450513"/>
    <lineage>
        <taxon>Bacteria</taxon>
        <taxon>Bacillati</taxon>
        <taxon>Cyanobacteriota</taxon>
        <taxon>Cyanophyceae</taxon>
        <taxon>Oscillatoriophycideae</taxon>
        <taxon>Oscillatoriales</taxon>
        <taxon>Microcoleaceae</taxon>
        <taxon>Symplocastrum</taxon>
    </lineage>
</organism>
<accession>A0A951UDK7</accession>
<evidence type="ECO:0000259" key="3">
    <source>
        <dbReference type="PROSITE" id="PS51635"/>
    </source>
</evidence>
<dbReference type="Gene3D" id="3.40.1090.10">
    <property type="entry name" value="Cytosolic phospholipase A2 catalytic domain"/>
    <property type="match status" value="1"/>
</dbReference>
<dbReference type="AlphaFoldDB" id="A0A951UDK7"/>
<name>A0A951UDK7_9CYAN</name>
<dbReference type="InterPro" id="IPR027417">
    <property type="entry name" value="P-loop_NTPase"/>
</dbReference>
<dbReference type="Gene3D" id="3.40.50.300">
    <property type="entry name" value="P-loop containing nucleotide triphosphate hydrolases"/>
    <property type="match status" value="1"/>
</dbReference>
<dbReference type="PROSITE" id="PS51635">
    <property type="entry name" value="PNPLA"/>
    <property type="match status" value="1"/>
</dbReference>
<feature type="active site" description="Proton acceptor" evidence="2">
    <location>
        <position position="179"/>
    </location>
</feature>
<keyword evidence="2" id="KW-0442">Lipid degradation</keyword>
<feature type="short sequence motif" description="GXSXG" evidence="2">
    <location>
        <begin position="39"/>
        <end position="43"/>
    </location>
</feature>
<dbReference type="GO" id="GO:0016042">
    <property type="term" value="P:lipid catabolic process"/>
    <property type="evidence" value="ECO:0007669"/>
    <property type="project" value="UniProtKB-UniRule"/>
</dbReference>
<keyword evidence="1 2" id="KW-0443">Lipid metabolism</keyword>
<evidence type="ECO:0000313" key="4">
    <source>
        <dbReference type="EMBL" id="MBW4549224.1"/>
    </source>
</evidence>
<feature type="domain" description="PNPLA" evidence="3">
    <location>
        <begin position="9"/>
        <end position="192"/>
    </location>
</feature>
<feature type="short sequence motif" description="GXGXXG" evidence="2">
    <location>
        <begin position="13"/>
        <end position="18"/>
    </location>
</feature>
<evidence type="ECO:0000313" key="5">
    <source>
        <dbReference type="Proteomes" id="UP000753908"/>
    </source>
</evidence>
<protein>
    <submittedName>
        <fullName evidence="4">AAA-like domain-containing protein</fullName>
    </submittedName>
</protein>
<reference evidence="4" key="1">
    <citation type="submission" date="2021-05" db="EMBL/GenBank/DDBJ databases">
        <authorList>
            <person name="Pietrasiak N."/>
            <person name="Ward R."/>
            <person name="Stajich J.E."/>
            <person name="Kurbessoian T."/>
        </authorList>
    </citation>
    <scope>NUCLEOTIDE SEQUENCE</scope>
    <source>
        <strain evidence="4">CPER-KK1</strain>
    </source>
</reference>
<comment type="caution">
    <text evidence="4">The sequence shown here is derived from an EMBL/GenBank/DDBJ whole genome shotgun (WGS) entry which is preliminary data.</text>
</comment>
<dbReference type="InterPro" id="IPR016035">
    <property type="entry name" value="Acyl_Trfase/lysoPLipase"/>
</dbReference>